<evidence type="ECO:0000256" key="8">
    <source>
        <dbReference type="PROSITE-ProRule" id="PRU00169"/>
    </source>
</evidence>
<dbReference type="Gene3D" id="3.30.565.10">
    <property type="entry name" value="Histidine kinase-like ATPase, C-terminal domain"/>
    <property type="match status" value="1"/>
</dbReference>
<dbReference type="RefSeq" id="WP_066700839.1">
    <property type="nucleotide sequence ID" value="NZ_AP018664.1"/>
</dbReference>
<feature type="transmembrane region" description="Helical" evidence="9">
    <location>
        <begin position="189"/>
        <end position="209"/>
    </location>
</feature>
<feature type="modified residue" description="4-aspartylphosphate" evidence="8">
    <location>
        <position position="637"/>
    </location>
</feature>
<dbReference type="AlphaFoldDB" id="A0A494W055"/>
<dbReference type="EC" id="2.7.13.3" evidence="2"/>
<dbReference type="PRINTS" id="PR00344">
    <property type="entry name" value="BCTRLSENSOR"/>
</dbReference>
<dbReference type="InterPro" id="IPR035965">
    <property type="entry name" value="PAS-like_dom_sf"/>
</dbReference>
<dbReference type="SUPFAM" id="SSF55785">
    <property type="entry name" value="PYP-like sensor domain (PAS domain)"/>
    <property type="match status" value="1"/>
</dbReference>
<dbReference type="InterPro" id="IPR005467">
    <property type="entry name" value="His_kinase_dom"/>
</dbReference>
<dbReference type="CDD" id="cd00082">
    <property type="entry name" value="HisKA"/>
    <property type="match status" value="1"/>
</dbReference>
<feature type="domain" description="Response regulatory" evidence="11">
    <location>
        <begin position="710"/>
        <end position="820"/>
    </location>
</feature>
<dbReference type="InterPro" id="IPR000014">
    <property type="entry name" value="PAS"/>
</dbReference>
<evidence type="ECO:0000256" key="9">
    <source>
        <dbReference type="SAM" id="Phobius"/>
    </source>
</evidence>
<dbReference type="InterPro" id="IPR007891">
    <property type="entry name" value="CHASE3"/>
</dbReference>
<dbReference type="Pfam" id="PF00072">
    <property type="entry name" value="Response_reg"/>
    <property type="match status" value="2"/>
</dbReference>
<dbReference type="Gene3D" id="1.10.287.130">
    <property type="match status" value="1"/>
</dbReference>
<dbReference type="SUPFAM" id="SSF47384">
    <property type="entry name" value="Homodimeric domain of signal transducing histidine kinase"/>
    <property type="match status" value="1"/>
</dbReference>
<keyword evidence="9" id="KW-1133">Transmembrane helix</keyword>
<dbReference type="GO" id="GO:0005886">
    <property type="term" value="C:plasma membrane"/>
    <property type="evidence" value="ECO:0007669"/>
    <property type="project" value="TreeGrafter"/>
</dbReference>
<feature type="domain" description="PAS" evidence="12">
    <location>
        <begin position="225"/>
        <end position="275"/>
    </location>
</feature>
<evidence type="ECO:0000256" key="3">
    <source>
        <dbReference type="ARBA" id="ARBA00022553"/>
    </source>
</evidence>
<dbReference type="InterPro" id="IPR001789">
    <property type="entry name" value="Sig_transdc_resp-reg_receiver"/>
</dbReference>
<dbReference type="SMART" id="SM00387">
    <property type="entry name" value="HATPase_c"/>
    <property type="match status" value="1"/>
</dbReference>
<evidence type="ECO:0000259" key="11">
    <source>
        <dbReference type="PROSITE" id="PS50110"/>
    </source>
</evidence>
<dbReference type="SUPFAM" id="SSF55874">
    <property type="entry name" value="ATPase domain of HSP90 chaperone/DNA topoisomerase II/histidine kinase"/>
    <property type="match status" value="1"/>
</dbReference>
<evidence type="ECO:0000256" key="1">
    <source>
        <dbReference type="ARBA" id="ARBA00000085"/>
    </source>
</evidence>
<dbReference type="FunFam" id="3.30.565.10:FF:000006">
    <property type="entry name" value="Sensor histidine kinase WalK"/>
    <property type="match status" value="1"/>
</dbReference>
<evidence type="ECO:0000259" key="10">
    <source>
        <dbReference type="PROSITE" id="PS50109"/>
    </source>
</evidence>
<dbReference type="PROSITE" id="PS50112">
    <property type="entry name" value="PAS"/>
    <property type="match status" value="1"/>
</dbReference>
<dbReference type="GO" id="GO:0000155">
    <property type="term" value="F:phosphorelay sensor kinase activity"/>
    <property type="evidence" value="ECO:0007669"/>
    <property type="project" value="InterPro"/>
</dbReference>
<dbReference type="CDD" id="cd00130">
    <property type="entry name" value="PAS"/>
    <property type="match status" value="1"/>
</dbReference>
<dbReference type="EMBL" id="AP018664">
    <property type="protein sequence ID" value="BBD96766.1"/>
    <property type="molecule type" value="Genomic_DNA"/>
</dbReference>
<keyword evidence="14" id="KW-1185">Reference proteome</keyword>
<dbReference type="Proteomes" id="UP000279959">
    <property type="component" value="Chromosome"/>
</dbReference>
<dbReference type="InterPro" id="IPR036890">
    <property type="entry name" value="HATPase_C_sf"/>
</dbReference>
<dbReference type="SUPFAM" id="SSF52172">
    <property type="entry name" value="CheY-like"/>
    <property type="match status" value="2"/>
</dbReference>
<dbReference type="Gene3D" id="3.40.50.2300">
    <property type="match status" value="2"/>
</dbReference>
<dbReference type="Pfam" id="PF00512">
    <property type="entry name" value="HisKA"/>
    <property type="match status" value="1"/>
</dbReference>
<dbReference type="Pfam" id="PF13426">
    <property type="entry name" value="PAS_9"/>
    <property type="match status" value="1"/>
</dbReference>
<keyword evidence="5" id="KW-0418">Kinase</keyword>
<dbReference type="PROSITE" id="PS50109">
    <property type="entry name" value="HIS_KIN"/>
    <property type="match status" value="1"/>
</dbReference>
<dbReference type="KEGG" id="sami:SAMIE_1002670"/>
<sequence>MTKAPQAPRPFLFIALALLFPLVLAASLFWLGTEYQRWNDLREEADRSFERRITLIDTLSELRAAESSQRGYVITHDPEFRARYREWRSEIGASFAAADIHFRSQAAHRGSFLSLRALANAKIAEMDAVFRIYDTQGAAAAQKRVSDGEGKRLMSRLQAQLNRIIAQEQQIGRTRLNAYRERTETLQRLWWLFLGFSTLSLVTALVAVWRNRASRYELELSAYEAAQRNETILNSTIDPIIIINPSGSIETINLAASRMLGYQPNELARRDFDLISDIASGVGTFLERIGLADGTLRTHFWTDCLVRHKSGRKLPVDIALGVMALSDGEHIVASFRDIAERKRIEQLKDNLISTVSHELRTPLTSIVGALALLKRDTADLTPQSTGLVAIAENNAQRLIRLINDMLDIDRIEAGKLRMALTATDLRDVILHACEDFEGLARSANVAVQTSAGDDPVMVQGDAERLQQVLTNLLSNAIKISPAEGKVTVGLMPSGDRRRAIVYVDDDGPGIPPEFRARIFGRFERAGNGEAAPGTGLGLAIAREIMTQHGGELWFEDRPQGGTRFALSLPTILGSTATASGRDEDGGASILICESNAAVAKTLQSHLAEEGYFARIVTNAAAARAEISANSYSLLLLDMALDDADAFDFAREVRRHEGPESLSILMIASPPDADAPLPLDLVDWIDKPVDVLRLKTAISAAFRQPNGERPVVLHLDDDQDTLEITASALEGQAYMLKARTLDEARALLGVETPHLAILDMHLEEGYGLDLLPHLFDEEGVAIPTIIYSAHDIDPRLQEQVSAVLTKSRTSLPDLKATVRRVIAAKLSDQGEAPA</sequence>
<dbReference type="SMART" id="SM00388">
    <property type="entry name" value="HisKA"/>
    <property type="match status" value="1"/>
</dbReference>
<organism evidence="13 14">
    <name type="scientific">Sphingobium amiense</name>
    <dbReference type="NCBI Taxonomy" id="135719"/>
    <lineage>
        <taxon>Bacteria</taxon>
        <taxon>Pseudomonadati</taxon>
        <taxon>Pseudomonadota</taxon>
        <taxon>Alphaproteobacteria</taxon>
        <taxon>Sphingomonadales</taxon>
        <taxon>Sphingomonadaceae</taxon>
        <taxon>Sphingobium</taxon>
    </lineage>
</organism>
<dbReference type="Gene3D" id="3.30.450.20">
    <property type="entry name" value="PAS domain"/>
    <property type="match status" value="1"/>
</dbReference>
<evidence type="ECO:0000313" key="13">
    <source>
        <dbReference type="EMBL" id="BBD96766.1"/>
    </source>
</evidence>
<feature type="domain" description="Histidine kinase" evidence="10">
    <location>
        <begin position="354"/>
        <end position="572"/>
    </location>
</feature>
<keyword evidence="3 8" id="KW-0597">Phosphoprotein</keyword>
<feature type="domain" description="Response regulatory" evidence="11">
    <location>
        <begin position="588"/>
        <end position="701"/>
    </location>
</feature>
<dbReference type="FunFam" id="1.10.287.130:FF:000001">
    <property type="entry name" value="Two-component sensor histidine kinase"/>
    <property type="match status" value="1"/>
</dbReference>
<keyword evidence="6" id="KW-0902">Two-component regulatory system</keyword>
<evidence type="ECO:0000256" key="5">
    <source>
        <dbReference type="ARBA" id="ARBA00022777"/>
    </source>
</evidence>
<proteinExistence type="predicted"/>
<keyword evidence="9" id="KW-0812">Transmembrane</keyword>
<dbReference type="SMART" id="SM00091">
    <property type="entry name" value="PAS"/>
    <property type="match status" value="1"/>
</dbReference>
<accession>A0A494W055</accession>
<name>A0A494W055_9SPHN</name>
<dbReference type="InterPro" id="IPR003594">
    <property type="entry name" value="HATPase_dom"/>
</dbReference>
<evidence type="ECO:0000256" key="6">
    <source>
        <dbReference type="ARBA" id="ARBA00023012"/>
    </source>
</evidence>
<dbReference type="PANTHER" id="PTHR43047">
    <property type="entry name" value="TWO-COMPONENT HISTIDINE PROTEIN KINASE"/>
    <property type="match status" value="1"/>
</dbReference>
<dbReference type="InterPro" id="IPR004358">
    <property type="entry name" value="Sig_transdc_His_kin-like_C"/>
</dbReference>
<dbReference type="GO" id="GO:0009927">
    <property type="term" value="F:histidine phosphotransfer kinase activity"/>
    <property type="evidence" value="ECO:0007669"/>
    <property type="project" value="TreeGrafter"/>
</dbReference>
<keyword evidence="4" id="KW-0808">Transferase</keyword>
<dbReference type="CDD" id="cd00075">
    <property type="entry name" value="HATPase"/>
    <property type="match status" value="1"/>
</dbReference>
<gene>
    <name evidence="13" type="ORF">SAMIE_1002670</name>
</gene>
<dbReference type="SMART" id="SM00448">
    <property type="entry name" value="REC"/>
    <property type="match status" value="2"/>
</dbReference>
<keyword evidence="7 9" id="KW-0472">Membrane</keyword>
<dbReference type="PANTHER" id="PTHR43047:SF72">
    <property type="entry name" value="OSMOSENSING HISTIDINE PROTEIN KINASE SLN1"/>
    <property type="match status" value="1"/>
</dbReference>
<dbReference type="InterPro" id="IPR011006">
    <property type="entry name" value="CheY-like_superfamily"/>
</dbReference>
<evidence type="ECO:0000256" key="4">
    <source>
        <dbReference type="ARBA" id="ARBA00022679"/>
    </source>
</evidence>
<feature type="modified residue" description="4-aspartylphosphate" evidence="8">
    <location>
        <position position="758"/>
    </location>
</feature>
<dbReference type="InterPro" id="IPR003661">
    <property type="entry name" value="HisK_dim/P_dom"/>
</dbReference>
<evidence type="ECO:0000256" key="7">
    <source>
        <dbReference type="ARBA" id="ARBA00023136"/>
    </source>
</evidence>
<feature type="transmembrane region" description="Helical" evidence="9">
    <location>
        <begin position="12"/>
        <end position="32"/>
    </location>
</feature>
<evidence type="ECO:0000313" key="14">
    <source>
        <dbReference type="Proteomes" id="UP000279959"/>
    </source>
</evidence>
<evidence type="ECO:0000256" key="2">
    <source>
        <dbReference type="ARBA" id="ARBA00012438"/>
    </source>
</evidence>
<dbReference type="Pfam" id="PF02518">
    <property type="entry name" value="HATPase_c"/>
    <property type="match status" value="1"/>
</dbReference>
<protein>
    <recommendedName>
        <fullName evidence="2">histidine kinase</fullName>
        <ecNumber evidence="2">2.7.13.3</ecNumber>
    </recommendedName>
</protein>
<reference evidence="13 14" key="1">
    <citation type="submission" date="2018-05" db="EMBL/GenBank/DDBJ databases">
        <title>Complete Genome Sequence of the Nonylphenol-Degrading Bacterium Sphingobium amiense DSM 16289T.</title>
        <authorList>
            <person name="Ootsuka M."/>
            <person name="Nishizawa T."/>
            <person name="Ohta H."/>
        </authorList>
    </citation>
    <scope>NUCLEOTIDE SEQUENCE [LARGE SCALE GENOMIC DNA]</scope>
    <source>
        <strain evidence="13 14">DSM 16289</strain>
    </source>
</reference>
<evidence type="ECO:0000259" key="12">
    <source>
        <dbReference type="PROSITE" id="PS50112"/>
    </source>
</evidence>
<comment type="catalytic activity">
    <reaction evidence="1">
        <text>ATP + protein L-histidine = ADP + protein N-phospho-L-histidine.</text>
        <dbReference type="EC" id="2.7.13.3"/>
    </reaction>
</comment>
<dbReference type="CDD" id="cd19410">
    <property type="entry name" value="HK9-like_sensor"/>
    <property type="match status" value="1"/>
</dbReference>
<dbReference type="NCBIfam" id="TIGR00229">
    <property type="entry name" value="sensory_box"/>
    <property type="match status" value="1"/>
</dbReference>
<dbReference type="CDD" id="cd00156">
    <property type="entry name" value="REC"/>
    <property type="match status" value="1"/>
</dbReference>
<dbReference type="InterPro" id="IPR036097">
    <property type="entry name" value="HisK_dim/P_sf"/>
</dbReference>
<dbReference type="Pfam" id="PF05227">
    <property type="entry name" value="CHASE3"/>
    <property type="match status" value="1"/>
</dbReference>
<dbReference type="PROSITE" id="PS50110">
    <property type="entry name" value="RESPONSE_REGULATORY"/>
    <property type="match status" value="2"/>
</dbReference>